<evidence type="ECO:0000313" key="2">
    <source>
        <dbReference type="Proteomes" id="UP000758603"/>
    </source>
</evidence>
<name>A0A9P8UBD9_9PEZI</name>
<dbReference type="Proteomes" id="UP000758603">
    <property type="component" value="Unassembled WGS sequence"/>
</dbReference>
<protein>
    <submittedName>
        <fullName evidence="1">Uncharacterized protein</fullName>
    </submittedName>
</protein>
<dbReference type="GeneID" id="70138418"/>
<dbReference type="AlphaFoldDB" id="A0A9P8UBD9"/>
<sequence>MIDRSALQLSCMHIPGPGYDFRKSLCIRTCGRKGSGNTNAWFVVLDLEPIGGSRCIDLHAAMHFYSRFCRVLALDGAWYGTAAEKSSRQRGTSAGGKGLDQIYEGMNKSPARRSLFVHSARQGEHYRKSQIEAAGKTQLLLSRKMIVDLAYEGIHVRGALDQTGQRPRSVAVWRSLNRGLIYVPWRVDASLETKCLQVI</sequence>
<gene>
    <name evidence="1" type="ORF">BKA67DRAFT_89458</name>
</gene>
<accession>A0A9P8UBD9</accession>
<comment type="caution">
    <text evidence="1">The sequence shown here is derived from an EMBL/GenBank/DDBJ whole genome shotgun (WGS) entry which is preliminary data.</text>
</comment>
<dbReference type="RefSeq" id="XP_045952431.1">
    <property type="nucleotide sequence ID" value="XM_046109527.1"/>
</dbReference>
<keyword evidence="2" id="KW-1185">Reference proteome</keyword>
<reference evidence="1" key="1">
    <citation type="journal article" date="2021" name="Nat. Commun.">
        <title>Genetic determinants of endophytism in the Arabidopsis root mycobiome.</title>
        <authorList>
            <person name="Mesny F."/>
            <person name="Miyauchi S."/>
            <person name="Thiergart T."/>
            <person name="Pickel B."/>
            <person name="Atanasova L."/>
            <person name="Karlsson M."/>
            <person name="Huettel B."/>
            <person name="Barry K.W."/>
            <person name="Haridas S."/>
            <person name="Chen C."/>
            <person name="Bauer D."/>
            <person name="Andreopoulos W."/>
            <person name="Pangilinan J."/>
            <person name="LaButti K."/>
            <person name="Riley R."/>
            <person name="Lipzen A."/>
            <person name="Clum A."/>
            <person name="Drula E."/>
            <person name="Henrissat B."/>
            <person name="Kohler A."/>
            <person name="Grigoriev I.V."/>
            <person name="Martin F.M."/>
            <person name="Hacquard S."/>
        </authorList>
    </citation>
    <scope>NUCLEOTIDE SEQUENCE</scope>
    <source>
        <strain evidence="1">MPI-SDFR-AT-0073</strain>
    </source>
</reference>
<proteinExistence type="predicted"/>
<dbReference type="EMBL" id="JAGPXC010000010">
    <property type="protein sequence ID" value="KAH6645917.1"/>
    <property type="molecule type" value="Genomic_DNA"/>
</dbReference>
<evidence type="ECO:0000313" key="1">
    <source>
        <dbReference type="EMBL" id="KAH6645917.1"/>
    </source>
</evidence>
<organism evidence="1 2">
    <name type="scientific">Truncatella angustata</name>
    <dbReference type="NCBI Taxonomy" id="152316"/>
    <lineage>
        <taxon>Eukaryota</taxon>
        <taxon>Fungi</taxon>
        <taxon>Dikarya</taxon>
        <taxon>Ascomycota</taxon>
        <taxon>Pezizomycotina</taxon>
        <taxon>Sordariomycetes</taxon>
        <taxon>Xylariomycetidae</taxon>
        <taxon>Amphisphaeriales</taxon>
        <taxon>Sporocadaceae</taxon>
        <taxon>Truncatella</taxon>
    </lineage>
</organism>